<dbReference type="AlphaFoldDB" id="A0A2S6N3Y6"/>
<dbReference type="Proteomes" id="UP000239724">
    <property type="component" value="Unassembled WGS sequence"/>
</dbReference>
<sequence length="272" mass="29689">MSEFSVRVDIVHTETKLGDTLCVLPLIMQMADEYAMAIHVAGAFAEPAKALLSRLPIRFAACNHSSAVNVRVDIQAAYNQGRGLNQHMAASICRLAGWPLPMLPITIDLSSAPARLPSGIVISPFSGSRNPWYKAWPLDRWLMVVRHFAASQGEPIYVVAASGENAVPFIHAGAIPLVGLGLPEVLDVMRQATLFASIDNGLSHLAHFGNVKRHLLLYPELLPPNLVMNPRAHVLRGRPEHIQAETVIAHIDTLLRTETGLMDRNMQPACSP</sequence>
<dbReference type="SUPFAM" id="SSF53756">
    <property type="entry name" value="UDP-Glycosyltransferase/glycogen phosphorylase"/>
    <property type="match status" value="1"/>
</dbReference>
<dbReference type="RefSeq" id="WP_104520958.1">
    <property type="nucleotide sequence ID" value="NZ_NHRY01000229.1"/>
</dbReference>
<dbReference type="Gene3D" id="3.40.50.2000">
    <property type="entry name" value="Glycogen Phosphorylase B"/>
    <property type="match status" value="1"/>
</dbReference>
<proteinExistence type="predicted"/>
<evidence type="ECO:0008006" key="3">
    <source>
        <dbReference type="Google" id="ProtNLM"/>
    </source>
</evidence>
<gene>
    <name evidence="1" type="ORF">CCS01_21950</name>
</gene>
<evidence type="ECO:0000313" key="2">
    <source>
        <dbReference type="Proteomes" id="UP000239724"/>
    </source>
</evidence>
<dbReference type="EMBL" id="NHRY01000229">
    <property type="protein sequence ID" value="PPQ29341.1"/>
    <property type="molecule type" value="Genomic_DNA"/>
</dbReference>
<accession>A0A2S6N3Y6</accession>
<reference evidence="1 2" key="1">
    <citation type="journal article" date="2018" name="Arch. Microbiol.">
        <title>New insights into the metabolic potential of the phototrophic purple bacterium Rhodopila globiformis DSM 161(T) from its draft genome sequence and evidence for a vanadium-dependent nitrogenase.</title>
        <authorList>
            <person name="Imhoff J.F."/>
            <person name="Rahn T."/>
            <person name="Kunzel S."/>
            <person name="Neulinger S.C."/>
        </authorList>
    </citation>
    <scope>NUCLEOTIDE SEQUENCE [LARGE SCALE GENOMIC DNA]</scope>
    <source>
        <strain evidence="1 2">DSM 161</strain>
    </source>
</reference>
<name>A0A2S6N3Y6_RHOGL</name>
<dbReference type="OrthoDB" id="9781892at2"/>
<organism evidence="1 2">
    <name type="scientific">Rhodopila globiformis</name>
    <name type="common">Rhodopseudomonas globiformis</name>
    <dbReference type="NCBI Taxonomy" id="1071"/>
    <lineage>
        <taxon>Bacteria</taxon>
        <taxon>Pseudomonadati</taxon>
        <taxon>Pseudomonadota</taxon>
        <taxon>Alphaproteobacteria</taxon>
        <taxon>Acetobacterales</taxon>
        <taxon>Acetobacteraceae</taxon>
        <taxon>Rhodopila</taxon>
    </lineage>
</organism>
<comment type="caution">
    <text evidence="1">The sequence shown here is derived from an EMBL/GenBank/DDBJ whole genome shotgun (WGS) entry which is preliminary data.</text>
</comment>
<evidence type="ECO:0000313" key="1">
    <source>
        <dbReference type="EMBL" id="PPQ29341.1"/>
    </source>
</evidence>
<keyword evidence="2" id="KW-1185">Reference proteome</keyword>
<protein>
    <recommendedName>
        <fullName evidence="3">Heptosyltransferase</fullName>
    </recommendedName>
</protein>